<keyword evidence="4" id="KW-1185">Reference proteome</keyword>
<feature type="domain" description="GSCFA" evidence="2">
    <location>
        <begin position="34"/>
        <end position="268"/>
    </location>
</feature>
<sequence>MRQKRHNCYLHPMRWSIDFPIPPSPQKISHQSMILSMGSCFAQTIGQRMGDAKLDVLVNPFGTVFHPVAISELLNRSFFDRSFEDRLLTEREGLFHHFLAHSDIRAESLENLMQLLRNEADKTQSQARVGTDLILTFGTAWGYELLDGTLVANCHKVPQNQFRKRLWSIEEMKRPVLETLRAIRLANPAIRIILTVSPVRHLKDGVAENQLSKSMLRALCQNLQEDLDRVDYFPAYEILMDELRDYRFYKTDLIHPSEEAENYIWERWQQAYFTEETKKLAGEINKIRLELAHRPFNPDTEAHRKFLRNLLEKLERLNSQFDFSREIEEVTLRLRSG</sequence>
<gene>
    <name evidence="3" type="ORF">J0A67_11905</name>
</gene>
<dbReference type="RefSeq" id="WP_206569547.1">
    <property type="nucleotide sequence ID" value="NZ_JAFKCW010000002.1"/>
</dbReference>
<dbReference type="Proteomes" id="UP000664698">
    <property type="component" value="Unassembled WGS sequence"/>
</dbReference>
<protein>
    <submittedName>
        <fullName evidence="3">GSCFA domain-containing protein</fullName>
    </submittedName>
</protein>
<dbReference type="InterPro" id="IPR014982">
    <property type="entry name" value="GSCFA"/>
</dbReference>
<dbReference type="SUPFAM" id="SSF52266">
    <property type="entry name" value="SGNH hydrolase"/>
    <property type="match status" value="1"/>
</dbReference>
<evidence type="ECO:0000313" key="3">
    <source>
        <dbReference type="EMBL" id="MBN7801569.1"/>
    </source>
</evidence>
<dbReference type="EMBL" id="JAFKCW010000002">
    <property type="protein sequence ID" value="MBN7801569.1"/>
    <property type="molecule type" value="Genomic_DNA"/>
</dbReference>
<proteinExistence type="predicted"/>
<name>A0ABS3BV42_9BACT</name>
<organism evidence="3 4">
    <name type="scientific">Algoriphagus aestuariicola</name>
    <dbReference type="NCBI Taxonomy" id="1852016"/>
    <lineage>
        <taxon>Bacteria</taxon>
        <taxon>Pseudomonadati</taxon>
        <taxon>Bacteroidota</taxon>
        <taxon>Cytophagia</taxon>
        <taxon>Cytophagales</taxon>
        <taxon>Cyclobacteriaceae</taxon>
        <taxon>Algoriphagus</taxon>
    </lineage>
</organism>
<feature type="coiled-coil region" evidence="1">
    <location>
        <begin position="99"/>
        <end position="126"/>
    </location>
</feature>
<accession>A0ABS3BV42</accession>
<reference evidence="3 4" key="1">
    <citation type="submission" date="2021-03" db="EMBL/GenBank/DDBJ databases">
        <title>novel species isolated from a fishpond in China.</title>
        <authorList>
            <person name="Lu H."/>
            <person name="Cai Z."/>
        </authorList>
    </citation>
    <scope>NUCLEOTIDE SEQUENCE [LARGE SCALE GENOMIC DNA]</scope>
    <source>
        <strain evidence="3 4">JCM 31546</strain>
    </source>
</reference>
<dbReference type="Pfam" id="PF08885">
    <property type="entry name" value="GSCFA"/>
    <property type="match status" value="1"/>
</dbReference>
<keyword evidence="1" id="KW-0175">Coiled coil</keyword>
<comment type="caution">
    <text evidence="3">The sequence shown here is derived from an EMBL/GenBank/DDBJ whole genome shotgun (WGS) entry which is preliminary data.</text>
</comment>
<evidence type="ECO:0000259" key="2">
    <source>
        <dbReference type="Pfam" id="PF08885"/>
    </source>
</evidence>
<evidence type="ECO:0000313" key="4">
    <source>
        <dbReference type="Proteomes" id="UP000664698"/>
    </source>
</evidence>
<evidence type="ECO:0000256" key="1">
    <source>
        <dbReference type="SAM" id="Coils"/>
    </source>
</evidence>